<dbReference type="Proteomes" id="UP000554235">
    <property type="component" value="Unassembled WGS sequence"/>
</dbReference>
<dbReference type="AlphaFoldDB" id="A0A8H4NZT8"/>
<dbReference type="Pfam" id="PF08881">
    <property type="entry name" value="CVNH"/>
    <property type="match status" value="1"/>
</dbReference>
<dbReference type="PANTHER" id="PTHR42076">
    <property type="entry name" value="CYANOVIRIN-N HOMOLOG"/>
    <property type="match status" value="1"/>
</dbReference>
<evidence type="ECO:0000259" key="1">
    <source>
        <dbReference type="SMART" id="SM01111"/>
    </source>
</evidence>
<protein>
    <submittedName>
        <fullName evidence="2">Cyanovirin-n family</fullName>
    </submittedName>
</protein>
<evidence type="ECO:0000313" key="3">
    <source>
        <dbReference type="Proteomes" id="UP000554235"/>
    </source>
</evidence>
<dbReference type="Gene3D" id="2.30.60.10">
    <property type="entry name" value="Cyanovirin-N"/>
    <property type="match status" value="1"/>
</dbReference>
<accession>A0A8H4NZT8</accession>
<keyword evidence="3" id="KW-1185">Reference proteome</keyword>
<dbReference type="InterPro" id="IPR036673">
    <property type="entry name" value="Cyanovirin-N_sf"/>
</dbReference>
<evidence type="ECO:0000313" key="2">
    <source>
        <dbReference type="EMBL" id="KAF4450706.1"/>
    </source>
</evidence>
<dbReference type="SMART" id="SM01111">
    <property type="entry name" value="CVNH"/>
    <property type="match status" value="1"/>
</dbReference>
<dbReference type="EMBL" id="JAADYS010003111">
    <property type="protein sequence ID" value="KAF4450706.1"/>
    <property type="molecule type" value="Genomic_DNA"/>
</dbReference>
<comment type="caution">
    <text evidence="2">The sequence shown here is derived from an EMBL/GenBank/DDBJ whole genome shotgun (WGS) entry which is preliminary data.</text>
</comment>
<organism evidence="2 3">
    <name type="scientific">Fusarium albosuccineum</name>
    <dbReference type="NCBI Taxonomy" id="1237068"/>
    <lineage>
        <taxon>Eukaryota</taxon>
        <taxon>Fungi</taxon>
        <taxon>Dikarya</taxon>
        <taxon>Ascomycota</taxon>
        <taxon>Pezizomycotina</taxon>
        <taxon>Sordariomycetes</taxon>
        <taxon>Hypocreomycetidae</taxon>
        <taxon>Hypocreales</taxon>
        <taxon>Nectriaceae</taxon>
        <taxon>Fusarium</taxon>
        <taxon>Fusarium decemcellulare species complex</taxon>
    </lineage>
</organism>
<dbReference type="OrthoDB" id="2441380at2759"/>
<feature type="domain" description="Cyanovirin-N" evidence="1">
    <location>
        <begin position="165"/>
        <end position="267"/>
    </location>
</feature>
<sequence length="270" mass="30094">MTQHIHMSVMPSCPAWLMTTLRLLLDEYVDHAAYQRLIRFRVVLSQAPVPCYRHGPAPRRLRRVSRTLLTQLENEEYVVLPSSTATRALGILAASEANERGKIGNGIIMKITCGKRPPAQRLNYINGTLALLTSYQVSTYNFIFEPIPALYFPLHTRTHEHSNMSFHESAQEIVVEDGHILKAQLASGDDWVDAEFDLNTVLGNSGGSFEWGGENFADSAEDISFELEGDDGIPVLRASLGGGDDERYDADINLSEHIANVDGEFQYSLQ</sequence>
<name>A0A8H4NZT8_9HYPO</name>
<dbReference type="PANTHER" id="PTHR42076:SF1">
    <property type="entry name" value="CYANOVIRIN-N DOMAIN-CONTAINING PROTEIN"/>
    <property type="match status" value="1"/>
</dbReference>
<gene>
    <name evidence="2" type="ORF">FALBO_16443</name>
</gene>
<dbReference type="SUPFAM" id="SSF51322">
    <property type="entry name" value="Cyanovirin-N"/>
    <property type="match status" value="1"/>
</dbReference>
<reference evidence="2 3" key="1">
    <citation type="submission" date="2020-01" db="EMBL/GenBank/DDBJ databases">
        <title>Identification and distribution of gene clusters putatively required for synthesis of sphingolipid metabolism inhibitors in phylogenetically diverse species of the filamentous fungus Fusarium.</title>
        <authorList>
            <person name="Kim H.-S."/>
            <person name="Busman M."/>
            <person name="Brown D.W."/>
            <person name="Divon H."/>
            <person name="Uhlig S."/>
            <person name="Proctor R.H."/>
        </authorList>
    </citation>
    <scope>NUCLEOTIDE SEQUENCE [LARGE SCALE GENOMIC DNA]</scope>
    <source>
        <strain evidence="2 3">NRRL 20459</strain>
    </source>
</reference>
<proteinExistence type="predicted"/>
<dbReference type="InterPro" id="IPR011058">
    <property type="entry name" value="Cyanovirin-N"/>
</dbReference>